<dbReference type="InterPro" id="IPR058625">
    <property type="entry name" value="MdtA-like_BSH"/>
</dbReference>
<name>A0A4Z0Q8I9_9BACT</name>
<feature type="domain" description="YknX-like C-terminal permuted SH3-like" evidence="6">
    <location>
        <begin position="299"/>
        <end position="364"/>
    </location>
</feature>
<proteinExistence type="inferred from homology"/>
<dbReference type="RefSeq" id="WP_135463323.1">
    <property type="nucleotide sequence ID" value="NZ_SRLC01000001.1"/>
</dbReference>
<evidence type="ECO:0000256" key="2">
    <source>
        <dbReference type="SAM" id="SignalP"/>
    </source>
</evidence>
<protein>
    <submittedName>
        <fullName evidence="7">Efflux RND transporter periplasmic adaptor subunit</fullName>
    </submittedName>
</protein>
<dbReference type="Gene3D" id="2.40.30.170">
    <property type="match status" value="1"/>
</dbReference>
<dbReference type="InterPro" id="IPR058624">
    <property type="entry name" value="MdtA-like_HH"/>
</dbReference>
<dbReference type="AlphaFoldDB" id="A0A4Z0Q8I9"/>
<dbReference type="OrthoDB" id="9801814at2"/>
<dbReference type="Gene3D" id="1.10.287.470">
    <property type="entry name" value="Helix hairpin bin"/>
    <property type="match status" value="1"/>
</dbReference>
<dbReference type="PANTHER" id="PTHR30158">
    <property type="entry name" value="ACRA/E-RELATED COMPONENT OF DRUG EFFLUX TRANSPORTER"/>
    <property type="match status" value="1"/>
</dbReference>
<sequence>MKKTILALSYAVGLLAFAGCGTKDADKPAGPPPATPVTLVAARTTDAVYYDEYPATVVAINNVELRSQVAGFITGIFFKDGDFVPKGKTLYEIDRRKYEASYQQALANLRSTQAVVQNARVNLDRYQRLAQQDAIAKQIVDNAQTAYATAQSQVAVAQAGVAAARTDLDYSLIKAPFAGRIGISQVRLGAQVSPGSTLLNTISGEDPMGVDFVITESDLARFVDLQQQTAGKTDSTFRLELPDGTRYNQPGKILAIDRGVNQQTGTVQIRVQFANPDRKLKDGLSGVLRVLNRQSGRRLVVPFKAVVEQMGENFVFVAGDSSKARQHKVQLGPRLRDQIVIMEGIKDGDQVVTEGLNRLRDGGLIQTGAPAAAPTAAK</sequence>
<feature type="signal peptide" evidence="2">
    <location>
        <begin position="1"/>
        <end position="18"/>
    </location>
</feature>
<feature type="chain" id="PRO_5021406009" evidence="2">
    <location>
        <begin position="19"/>
        <end position="378"/>
    </location>
</feature>
<dbReference type="PANTHER" id="PTHR30158:SF23">
    <property type="entry name" value="MULTIDRUG RESISTANCE PROTEIN MEXA"/>
    <property type="match status" value="1"/>
</dbReference>
<feature type="domain" description="Multidrug resistance protein MdtA-like alpha-helical hairpin" evidence="3">
    <location>
        <begin position="102"/>
        <end position="171"/>
    </location>
</feature>
<gene>
    <name evidence="7" type="ORF">E5K00_11305</name>
</gene>
<dbReference type="NCBIfam" id="TIGR01730">
    <property type="entry name" value="RND_mfp"/>
    <property type="match status" value="1"/>
</dbReference>
<dbReference type="EMBL" id="SRLC01000001">
    <property type="protein sequence ID" value="TGE25746.1"/>
    <property type="molecule type" value="Genomic_DNA"/>
</dbReference>
<comment type="caution">
    <text evidence="7">The sequence shown here is derived from an EMBL/GenBank/DDBJ whole genome shotgun (WGS) entry which is preliminary data.</text>
</comment>
<feature type="domain" description="Multidrug resistance protein MdtA-like beta-barrel" evidence="5">
    <location>
        <begin position="207"/>
        <end position="281"/>
    </location>
</feature>
<evidence type="ECO:0000313" key="7">
    <source>
        <dbReference type="EMBL" id="TGE25746.1"/>
    </source>
</evidence>
<dbReference type="Pfam" id="PF25989">
    <property type="entry name" value="YknX_C"/>
    <property type="match status" value="1"/>
</dbReference>
<dbReference type="InterPro" id="IPR058626">
    <property type="entry name" value="MdtA-like_b-barrel"/>
</dbReference>
<feature type="domain" description="Multidrug resistance protein MdtA-like barrel-sandwich hybrid" evidence="4">
    <location>
        <begin position="61"/>
        <end position="198"/>
    </location>
</feature>
<dbReference type="GO" id="GO:0030313">
    <property type="term" value="C:cell envelope"/>
    <property type="evidence" value="ECO:0007669"/>
    <property type="project" value="UniProtKB-SubCell"/>
</dbReference>
<keyword evidence="8" id="KW-1185">Reference proteome</keyword>
<dbReference type="GO" id="GO:0046677">
    <property type="term" value="P:response to antibiotic"/>
    <property type="evidence" value="ECO:0007669"/>
    <property type="project" value="TreeGrafter"/>
</dbReference>
<dbReference type="PROSITE" id="PS51257">
    <property type="entry name" value="PROKAR_LIPOPROTEIN"/>
    <property type="match status" value="1"/>
</dbReference>
<evidence type="ECO:0000259" key="6">
    <source>
        <dbReference type="Pfam" id="PF25989"/>
    </source>
</evidence>
<dbReference type="GO" id="GO:0022857">
    <property type="term" value="F:transmembrane transporter activity"/>
    <property type="evidence" value="ECO:0007669"/>
    <property type="project" value="InterPro"/>
</dbReference>
<evidence type="ECO:0000259" key="3">
    <source>
        <dbReference type="Pfam" id="PF25876"/>
    </source>
</evidence>
<dbReference type="Gene3D" id="2.40.420.20">
    <property type="match status" value="1"/>
</dbReference>
<evidence type="ECO:0000259" key="5">
    <source>
        <dbReference type="Pfam" id="PF25944"/>
    </source>
</evidence>
<organism evidence="7 8">
    <name type="scientific">Hymenobacter aquaticus</name>
    <dbReference type="NCBI Taxonomy" id="1867101"/>
    <lineage>
        <taxon>Bacteria</taxon>
        <taxon>Pseudomonadati</taxon>
        <taxon>Bacteroidota</taxon>
        <taxon>Cytophagia</taxon>
        <taxon>Cytophagales</taxon>
        <taxon>Hymenobacteraceae</taxon>
        <taxon>Hymenobacter</taxon>
    </lineage>
</organism>
<keyword evidence="2" id="KW-0732">Signal</keyword>
<dbReference type="Pfam" id="PF25944">
    <property type="entry name" value="Beta-barrel_RND"/>
    <property type="match status" value="1"/>
</dbReference>
<evidence type="ECO:0000259" key="4">
    <source>
        <dbReference type="Pfam" id="PF25917"/>
    </source>
</evidence>
<dbReference type="Pfam" id="PF25876">
    <property type="entry name" value="HH_MFP_RND"/>
    <property type="match status" value="1"/>
</dbReference>
<dbReference type="Pfam" id="PF25917">
    <property type="entry name" value="BSH_RND"/>
    <property type="match status" value="1"/>
</dbReference>
<dbReference type="InterPro" id="IPR058637">
    <property type="entry name" value="YknX-like_C"/>
</dbReference>
<dbReference type="GO" id="GO:0005886">
    <property type="term" value="C:plasma membrane"/>
    <property type="evidence" value="ECO:0007669"/>
    <property type="project" value="TreeGrafter"/>
</dbReference>
<accession>A0A4Z0Q8I9</accession>
<reference evidence="7 8" key="1">
    <citation type="submission" date="2019-04" db="EMBL/GenBank/DDBJ databases">
        <authorList>
            <person name="Feng G."/>
            <person name="Zhang J."/>
            <person name="Zhu H."/>
        </authorList>
    </citation>
    <scope>NUCLEOTIDE SEQUENCE [LARGE SCALE GENOMIC DNA]</scope>
    <source>
        <strain evidence="7 8">JCM 31653</strain>
    </source>
</reference>
<dbReference type="SUPFAM" id="SSF111369">
    <property type="entry name" value="HlyD-like secretion proteins"/>
    <property type="match status" value="1"/>
</dbReference>
<evidence type="ECO:0000256" key="1">
    <source>
        <dbReference type="ARBA" id="ARBA00009477"/>
    </source>
</evidence>
<evidence type="ECO:0000313" key="8">
    <source>
        <dbReference type="Proteomes" id="UP000297549"/>
    </source>
</evidence>
<dbReference type="Gene3D" id="2.40.50.100">
    <property type="match status" value="1"/>
</dbReference>
<dbReference type="Proteomes" id="UP000297549">
    <property type="component" value="Unassembled WGS sequence"/>
</dbReference>
<comment type="similarity">
    <text evidence="1">Belongs to the membrane fusion protein (MFP) (TC 8.A.1) family.</text>
</comment>
<dbReference type="InterPro" id="IPR006143">
    <property type="entry name" value="RND_pump_MFP"/>
</dbReference>